<keyword evidence="2 5" id="KW-0812">Transmembrane</keyword>
<evidence type="ECO:0000256" key="4">
    <source>
        <dbReference type="ARBA" id="ARBA00023136"/>
    </source>
</evidence>
<feature type="transmembrane region" description="Helical" evidence="5">
    <location>
        <begin position="28"/>
        <end position="47"/>
    </location>
</feature>
<sequence length="217" mass="21598">MDGGCGGGACGGGGGGRRGGGQADFRRTLRTAMMVSAVMGAFLLIAATRTQAVALWAVALLALNHAATYGVSLATMGRSLETRARLSLLQGAVLAGAVVWVLVTAGRAVIGAGAPDAPLASLALLVVIGVSLSMATLLFAGRRGTLSLRSVWLCARGDLLPQAAGMMGLLGVWALADGWPDAAVGAVIAASLLPAAWSLTRGALGLSLPTAGSIPRR</sequence>
<comment type="subcellular location">
    <subcellularLocation>
        <location evidence="1">Membrane</location>
        <topology evidence="1">Multi-pass membrane protein</topology>
    </subcellularLocation>
</comment>
<evidence type="ECO:0000256" key="1">
    <source>
        <dbReference type="ARBA" id="ARBA00004141"/>
    </source>
</evidence>
<evidence type="ECO:0008006" key="8">
    <source>
        <dbReference type="Google" id="ProtNLM"/>
    </source>
</evidence>
<feature type="transmembrane region" description="Helical" evidence="5">
    <location>
        <begin position="117"/>
        <end position="139"/>
    </location>
</feature>
<feature type="transmembrane region" description="Helical" evidence="5">
    <location>
        <begin position="86"/>
        <end position="105"/>
    </location>
</feature>
<keyword evidence="4 5" id="KW-0472">Membrane</keyword>
<comment type="caution">
    <text evidence="6">The sequence shown here is derived from an EMBL/GenBank/DDBJ whole genome shotgun (WGS) entry which is preliminary data.</text>
</comment>
<evidence type="ECO:0000313" key="7">
    <source>
        <dbReference type="Proteomes" id="UP000283458"/>
    </source>
</evidence>
<dbReference type="GO" id="GO:0016020">
    <property type="term" value="C:membrane"/>
    <property type="evidence" value="ECO:0007669"/>
    <property type="project" value="UniProtKB-SubCell"/>
</dbReference>
<accession>A0A418VYQ7</accession>
<evidence type="ECO:0000256" key="5">
    <source>
        <dbReference type="SAM" id="Phobius"/>
    </source>
</evidence>
<keyword evidence="7" id="KW-1185">Reference proteome</keyword>
<dbReference type="SUPFAM" id="SSF161111">
    <property type="entry name" value="Cation efflux protein transmembrane domain-like"/>
    <property type="match status" value="1"/>
</dbReference>
<dbReference type="AlphaFoldDB" id="A0A418VYQ7"/>
<proteinExistence type="predicted"/>
<dbReference type="Gene3D" id="1.20.1510.10">
    <property type="entry name" value="Cation efflux protein transmembrane domain"/>
    <property type="match status" value="1"/>
</dbReference>
<reference evidence="6 7" key="1">
    <citation type="submission" date="2018-09" db="EMBL/GenBank/DDBJ databases">
        <authorList>
            <person name="Zhu H."/>
        </authorList>
    </citation>
    <scope>NUCLEOTIDE SEQUENCE [LARGE SCALE GENOMIC DNA]</scope>
    <source>
        <strain evidence="6 7">K2W22B-5</strain>
    </source>
</reference>
<name>A0A418VYQ7_9PROT</name>
<dbReference type="InterPro" id="IPR027469">
    <property type="entry name" value="Cation_efflux_TMD_sf"/>
</dbReference>
<feature type="transmembrane region" description="Helical" evidence="5">
    <location>
        <begin position="53"/>
        <end position="74"/>
    </location>
</feature>
<gene>
    <name evidence="6" type="ORF">D3877_19755</name>
</gene>
<dbReference type="OrthoDB" id="9799649at2"/>
<evidence type="ECO:0000313" key="6">
    <source>
        <dbReference type="EMBL" id="RJF82281.1"/>
    </source>
</evidence>
<dbReference type="EMBL" id="QYUL01000002">
    <property type="protein sequence ID" value="RJF82281.1"/>
    <property type="molecule type" value="Genomic_DNA"/>
</dbReference>
<protein>
    <recommendedName>
        <fullName evidence="8">Cation transporter</fullName>
    </recommendedName>
</protein>
<evidence type="ECO:0000256" key="2">
    <source>
        <dbReference type="ARBA" id="ARBA00022692"/>
    </source>
</evidence>
<dbReference type="RefSeq" id="WP_119832363.1">
    <property type="nucleotide sequence ID" value="NZ_QYUL01000002.1"/>
</dbReference>
<evidence type="ECO:0000256" key="3">
    <source>
        <dbReference type="ARBA" id="ARBA00022989"/>
    </source>
</evidence>
<organism evidence="6 7">
    <name type="scientific">Azospirillum cavernae</name>
    <dbReference type="NCBI Taxonomy" id="2320860"/>
    <lineage>
        <taxon>Bacteria</taxon>
        <taxon>Pseudomonadati</taxon>
        <taxon>Pseudomonadota</taxon>
        <taxon>Alphaproteobacteria</taxon>
        <taxon>Rhodospirillales</taxon>
        <taxon>Azospirillaceae</taxon>
        <taxon>Azospirillum</taxon>
    </lineage>
</organism>
<dbReference type="Proteomes" id="UP000283458">
    <property type="component" value="Unassembled WGS sequence"/>
</dbReference>
<keyword evidence="3 5" id="KW-1133">Transmembrane helix</keyword>